<evidence type="ECO:0000256" key="2">
    <source>
        <dbReference type="ARBA" id="ARBA00004651"/>
    </source>
</evidence>
<dbReference type="SUPFAM" id="SSF158472">
    <property type="entry name" value="HAMP domain-like"/>
    <property type="match status" value="1"/>
</dbReference>
<evidence type="ECO:0000256" key="10">
    <source>
        <dbReference type="ARBA" id="ARBA00022840"/>
    </source>
</evidence>
<feature type="domain" description="HAMP" evidence="16">
    <location>
        <begin position="325"/>
        <end position="377"/>
    </location>
</feature>
<dbReference type="PANTHER" id="PTHR34220">
    <property type="entry name" value="SENSOR HISTIDINE KINASE YPDA"/>
    <property type="match status" value="1"/>
</dbReference>
<dbReference type="InterPro" id="IPR003594">
    <property type="entry name" value="HATPase_dom"/>
</dbReference>
<dbReference type="PROSITE" id="PS50885">
    <property type="entry name" value="HAMP"/>
    <property type="match status" value="1"/>
</dbReference>
<keyword evidence="10" id="KW-0067">ATP-binding</keyword>
<protein>
    <recommendedName>
        <fullName evidence="3">histidine kinase</fullName>
        <ecNumber evidence="3">2.7.13.3</ecNumber>
    </recommendedName>
</protein>
<keyword evidence="11 14" id="KW-1133">Transmembrane helix</keyword>
<dbReference type="InterPro" id="IPR036890">
    <property type="entry name" value="HATPase_C_sf"/>
</dbReference>
<accession>A0A368XYY1</accession>
<dbReference type="GO" id="GO:0005886">
    <property type="term" value="C:plasma membrane"/>
    <property type="evidence" value="ECO:0007669"/>
    <property type="project" value="UniProtKB-SubCell"/>
</dbReference>
<keyword evidence="12" id="KW-0902">Two-component regulatory system</keyword>
<dbReference type="PANTHER" id="PTHR34220:SF11">
    <property type="entry name" value="SENSOR PROTEIN KINASE HPTS"/>
    <property type="match status" value="1"/>
</dbReference>
<evidence type="ECO:0000259" key="15">
    <source>
        <dbReference type="PROSITE" id="PS50109"/>
    </source>
</evidence>
<dbReference type="InterPro" id="IPR003660">
    <property type="entry name" value="HAMP_dom"/>
</dbReference>
<keyword evidence="5" id="KW-0597">Phosphoprotein</keyword>
<evidence type="ECO:0000256" key="1">
    <source>
        <dbReference type="ARBA" id="ARBA00000085"/>
    </source>
</evidence>
<keyword evidence="4" id="KW-1003">Cell membrane</keyword>
<comment type="caution">
    <text evidence="17">The sequence shown here is derived from an EMBL/GenBank/DDBJ whole genome shotgun (WGS) entry which is preliminary data.</text>
</comment>
<feature type="transmembrane region" description="Helical" evidence="14">
    <location>
        <begin position="301"/>
        <end position="324"/>
    </location>
</feature>
<feature type="transmembrane region" description="Helical" evidence="14">
    <location>
        <begin position="12"/>
        <end position="34"/>
    </location>
</feature>
<feature type="domain" description="Histidine kinase" evidence="15">
    <location>
        <begin position="487"/>
        <end position="595"/>
    </location>
</feature>
<dbReference type="Pfam" id="PF06580">
    <property type="entry name" value="His_kinase"/>
    <property type="match status" value="1"/>
</dbReference>
<keyword evidence="7 14" id="KW-0812">Transmembrane</keyword>
<evidence type="ECO:0000256" key="5">
    <source>
        <dbReference type="ARBA" id="ARBA00022553"/>
    </source>
</evidence>
<dbReference type="InterPro" id="IPR010559">
    <property type="entry name" value="Sig_transdc_His_kin_internal"/>
</dbReference>
<proteinExistence type="predicted"/>
<evidence type="ECO:0000256" key="7">
    <source>
        <dbReference type="ARBA" id="ARBA00022692"/>
    </source>
</evidence>
<dbReference type="RefSeq" id="WP_170132923.1">
    <property type="nucleotide sequence ID" value="NZ_QPJJ01000004.1"/>
</dbReference>
<evidence type="ECO:0000259" key="16">
    <source>
        <dbReference type="PROSITE" id="PS50885"/>
    </source>
</evidence>
<dbReference type="GO" id="GO:0005524">
    <property type="term" value="F:ATP binding"/>
    <property type="evidence" value="ECO:0007669"/>
    <property type="project" value="UniProtKB-KW"/>
</dbReference>
<evidence type="ECO:0000256" key="6">
    <source>
        <dbReference type="ARBA" id="ARBA00022679"/>
    </source>
</evidence>
<dbReference type="SUPFAM" id="SSF55874">
    <property type="entry name" value="ATPase domain of HSP90 chaperone/DNA topoisomerase II/histidine kinase"/>
    <property type="match status" value="1"/>
</dbReference>
<dbReference type="Pfam" id="PF02518">
    <property type="entry name" value="HATPase_c"/>
    <property type="match status" value="1"/>
</dbReference>
<comment type="catalytic activity">
    <reaction evidence="1">
        <text>ATP + protein L-histidine = ADP + protein N-phospho-L-histidine.</text>
        <dbReference type="EC" id="2.7.13.3"/>
    </reaction>
</comment>
<dbReference type="Gene3D" id="6.10.340.10">
    <property type="match status" value="1"/>
</dbReference>
<dbReference type="PROSITE" id="PS50109">
    <property type="entry name" value="HIS_KIN"/>
    <property type="match status" value="1"/>
</dbReference>
<evidence type="ECO:0000256" key="11">
    <source>
        <dbReference type="ARBA" id="ARBA00022989"/>
    </source>
</evidence>
<sequence length="605" mass="69840">MHRFRAASIRTKMFVIFASAYIIVISLVGFIMYVSNVNEMKDQAQSLSKVLSTQFSRTIDLYFNDIERLSTGIFTDNTVQENLGNYDQTNSLFQDINIRNNLYPHLFSQAYPRRDIERVIMYTNSGTSFIYDKRGDMEISYEKETAKWSESLYDIPKHEFLILPTTEIELLSGEKAQVVSLVRHIYTIPQREKIGSMKIDINVNVFDRLLELENVEELEEYLKVIVLGPNKSVIYDQQRQYTGASDIGLDVSISKEEEPLDGTLSWQDKQYLYANRHSEYTSWDTAVLIDNEFIIYERNQIILFIAVTGAAAVAIIAIISYFLSHQIAKPLMNMIERMKRVERGDLHDRMELTGNSDMDLFTRVYNNMLDSINKLISEVYESSITEKNAKIAALQSQINPHFLYNTLNTMKSISRIRGVEEVAEISESLADLFKYSMKDLDKLVPLKEELKHIENYMNIQQHRFQDRFVLKSEIDTNIEHSFIPKLIIQPLIENAINHGLADVKSGGIVHLKIRKKDNNLMVYVQDNGAGMTKEKLEEINSSISKKNTTLDPKEGVGLNNVIQRIRLIYGHRYGVNIESYKDEGTTVILNLPYKEEQFTPREGTE</sequence>
<gene>
    <name evidence="17" type="ORF">DFR57_104191</name>
</gene>
<dbReference type="Gene3D" id="3.30.565.10">
    <property type="entry name" value="Histidine kinase-like ATPase, C-terminal domain"/>
    <property type="match status" value="1"/>
</dbReference>
<evidence type="ECO:0000256" key="13">
    <source>
        <dbReference type="ARBA" id="ARBA00023136"/>
    </source>
</evidence>
<dbReference type="EMBL" id="QPJJ01000004">
    <property type="protein sequence ID" value="RCW73193.1"/>
    <property type="molecule type" value="Genomic_DNA"/>
</dbReference>
<dbReference type="InterPro" id="IPR050640">
    <property type="entry name" value="Bact_2-comp_sensor_kinase"/>
</dbReference>
<organism evidence="17 18">
    <name type="scientific">Saliterribacillus persicus</name>
    <dbReference type="NCBI Taxonomy" id="930114"/>
    <lineage>
        <taxon>Bacteria</taxon>
        <taxon>Bacillati</taxon>
        <taxon>Bacillota</taxon>
        <taxon>Bacilli</taxon>
        <taxon>Bacillales</taxon>
        <taxon>Bacillaceae</taxon>
        <taxon>Saliterribacillus</taxon>
    </lineage>
</organism>
<dbReference type="CDD" id="cd06225">
    <property type="entry name" value="HAMP"/>
    <property type="match status" value="1"/>
</dbReference>
<dbReference type="Proteomes" id="UP000252585">
    <property type="component" value="Unassembled WGS sequence"/>
</dbReference>
<evidence type="ECO:0000256" key="9">
    <source>
        <dbReference type="ARBA" id="ARBA00022777"/>
    </source>
</evidence>
<keyword evidence="8" id="KW-0547">Nucleotide-binding</keyword>
<keyword evidence="13 14" id="KW-0472">Membrane</keyword>
<evidence type="ECO:0000313" key="18">
    <source>
        <dbReference type="Proteomes" id="UP000252585"/>
    </source>
</evidence>
<dbReference type="GO" id="GO:0000155">
    <property type="term" value="F:phosphorelay sensor kinase activity"/>
    <property type="evidence" value="ECO:0007669"/>
    <property type="project" value="InterPro"/>
</dbReference>
<evidence type="ECO:0000256" key="3">
    <source>
        <dbReference type="ARBA" id="ARBA00012438"/>
    </source>
</evidence>
<reference evidence="17 18" key="1">
    <citation type="submission" date="2018-07" db="EMBL/GenBank/DDBJ databases">
        <title>Genomic Encyclopedia of Type Strains, Phase IV (KMG-IV): sequencing the most valuable type-strain genomes for metagenomic binning, comparative biology and taxonomic classification.</title>
        <authorList>
            <person name="Goeker M."/>
        </authorList>
    </citation>
    <scope>NUCLEOTIDE SEQUENCE [LARGE SCALE GENOMIC DNA]</scope>
    <source>
        <strain evidence="17 18">DSM 27696</strain>
    </source>
</reference>
<dbReference type="SMART" id="SM00304">
    <property type="entry name" value="HAMP"/>
    <property type="match status" value="1"/>
</dbReference>
<evidence type="ECO:0000256" key="4">
    <source>
        <dbReference type="ARBA" id="ARBA00022475"/>
    </source>
</evidence>
<dbReference type="AlphaFoldDB" id="A0A368XYY1"/>
<evidence type="ECO:0000313" key="17">
    <source>
        <dbReference type="EMBL" id="RCW73193.1"/>
    </source>
</evidence>
<dbReference type="EC" id="2.7.13.3" evidence="3"/>
<evidence type="ECO:0000256" key="12">
    <source>
        <dbReference type="ARBA" id="ARBA00023012"/>
    </source>
</evidence>
<keyword evidence="6" id="KW-0808">Transferase</keyword>
<evidence type="ECO:0000256" key="14">
    <source>
        <dbReference type="SAM" id="Phobius"/>
    </source>
</evidence>
<keyword evidence="18" id="KW-1185">Reference proteome</keyword>
<evidence type="ECO:0000256" key="8">
    <source>
        <dbReference type="ARBA" id="ARBA00022741"/>
    </source>
</evidence>
<dbReference type="SMART" id="SM00387">
    <property type="entry name" value="HATPase_c"/>
    <property type="match status" value="1"/>
</dbReference>
<keyword evidence="9" id="KW-0418">Kinase</keyword>
<comment type="subcellular location">
    <subcellularLocation>
        <location evidence="2">Cell membrane</location>
        <topology evidence="2">Multi-pass membrane protein</topology>
    </subcellularLocation>
</comment>
<dbReference type="InterPro" id="IPR005467">
    <property type="entry name" value="His_kinase_dom"/>
</dbReference>
<name>A0A368XYY1_9BACI</name>